<feature type="region of interest" description="Disordered" evidence="1">
    <location>
        <begin position="114"/>
        <end position="135"/>
    </location>
</feature>
<gene>
    <name evidence="2" type="ORF">ETD86_00690</name>
</gene>
<feature type="compositionally biased region" description="Basic and acidic residues" evidence="1">
    <location>
        <begin position="114"/>
        <end position="124"/>
    </location>
</feature>
<dbReference type="AlphaFoldDB" id="A0A5S4FY81"/>
<evidence type="ECO:0000313" key="2">
    <source>
        <dbReference type="EMBL" id="TMR25676.1"/>
    </source>
</evidence>
<sequence>MPGPIQVRGDTVGLGCERETSCATFRSSWPPCSRRGRGPRGRIEVGPAGRRQGEQTTHIGGRHRPSSRAAGCGQRNPALVEALTGRFDDHHAELARLLLDQIDTLTGQSRIRPEGDRHEAECPGHRSTSSPVPRYLNEAHRPGFKFAWRSATFLGGTITGRGPFFGHPCPCRANHPVRDAVAHPVVQTIPSTPRRHPGTAHALDHGETICPAPTTPPCLRSRPTVPTPTRWSSSTGCSAFEKAWPPPGTSRPTPRTAASS</sequence>
<organism evidence="2 3">
    <name type="scientific">Nonomuraea turkmeniaca</name>
    <dbReference type="NCBI Taxonomy" id="103838"/>
    <lineage>
        <taxon>Bacteria</taxon>
        <taxon>Bacillati</taxon>
        <taxon>Actinomycetota</taxon>
        <taxon>Actinomycetes</taxon>
        <taxon>Streptosporangiales</taxon>
        <taxon>Streptosporangiaceae</taxon>
        <taxon>Nonomuraea</taxon>
    </lineage>
</organism>
<evidence type="ECO:0000256" key="1">
    <source>
        <dbReference type="SAM" id="MobiDB-lite"/>
    </source>
</evidence>
<feature type="compositionally biased region" description="Polar residues" evidence="1">
    <location>
        <begin position="227"/>
        <end position="237"/>
    </location>
</feature>
<keyword evidence="3" id="KW-1185">Reference proteome</keyword>
<feature type="region of interest" description="Disordered" evidence="1">
    <location>
        <begin position="27"/>
        <end position="72"/>
    </location>
</feature>
<evidence type="ECO:0000313" key="3">
    <source>
        <dbReference type="Proteomes" id="UP000309128"/>
    </source>
</evidence>
<feature type="compositionally biased region" description="Low complexity" evidence="1">
    <location>
        <begin position="250"/>
        <end position="260"/>
    </location>
</feature>
<dbReference type="Proteomes" id="UP000309128">
    <property type="component" value="Unassembled WGS sequence"/>
</dbReference>
<dbReference type="OrthoDB" id="9815354at2"/>
<feature type="region of interest" description="Disordered" evidence="1">
    <location>
        <begin position="189"/>
        <end position="260"/>
    </location>
</feature>
<reference evidence="2 3" key="1">
    <citation type="submission" date="2019-05" db="EMBL/GenBank/DDBJ databases">
        <title>Draft genome sequence of Nonomuraea turkmeniaca DSM 43926.</title>
        <authorList>
            <person name="Saricaoglu S."/>
            <person name="Isik K."/>
        </authorList>
    </citation>
    <scope>NUCLEOTIDE SEQUENCE [LARGE SCALE GENOMIC DNA]</scope>
    <source>
        <strain evidence="2 3">DSM 43926</strain>
    </source>
</reference>
<protein>
    <submittedName>
        <fullName evidence="2">Uncharacterized protein</fullName>
    </submittedName>
</protein>
<comment type="caution">
    <text evidence="2">The sequence shown here is derived from an EMBL/GenBank/DDBJ whole genome shotgun (WGS) entry which is preliminary data.</text>
</comment>
<proteinExistence type="predicted"/>
<accession>A0A5S4FY81</accession>
<name>A0A5S4FY81_9ACTN</name>
<dbReference type="EMBL" id="VCKY01000001">
    <property type="protein sequence ID" value="TMR25676.1"/>
    <property type="molecule type" value="Genomic_DNA"/>
</dbReference>